<comment type="pathway">
    <text evidence="2">Glycan metabolism; L-arabinan degradation.</text>
</comment>
<dbReference type="InterPro" id="IPR051563">
    <property type="entry name" value="Glycosyl_Hydrolase_51"/>
</dbReference>
<comment type="catalytic activity">
    <reaction evidence="1">
        <text>Hydrolysis of terminal non-reducing alpha-L-arabinofuranoside residues in alpha-L-arabinosides.</text>
        <dbReference type="EC" id="3.2.1.55"/>
    </reaction>
</comment>
<dbReference type="SMART" id="SM00813">
    <property type="entry name" value="Alpha-L-AF_C"/>
    <property type="match status" value="1"/>
</dbReference>
<evidence type="ECO:0000313" key="9">
    <source>
        <dbReference type="EMBL" id="KAF2204615.1"/>
    </source>
</evidence>
<dbReference type="Pfam" id="PF22848">
    <property type="entry name" value="ASD1_dom"/>
    <property type="match status" value="1"/>
</dbReference>
<protein>
    <recommendedName>
        <fullName evidence="4">non-reducing end alpha-L-arabinofuranosidase</fullName>
        <ecNumber evidence="4">3.2.1.55</ecNumber>
    </recommendedName>
</protein>
<evidence type="ECO:0000256" key="4">
    <source>
        <dbReference type="ARBA" id="ARBA00012670"/>
    </source>
</evidence>
<dbReference type="OrthoDB" id="406864at2759"/>
<dbReference type="EMBL" id="ML993872">
    <property type="protein sequence ID" value="KAF2204615.1"/>
    <property type="molecule type" value="Genomic_DNA"/>
</dbReference>
<evidence type="ECO:0000256" key="2">
    <source>
        <dbReference type="ARBA" id="ARBA00004834"/>
    </source>
</evidence>
<comment type="caution">
    <text evidence="9">The sequence shown here is derived from an EMBL/GenBank/DDBJ whole genome shotgun (WGS) entry which is preliminary data.</text>
</comment>
<dbReference type="Gene3D" id="2.60.120.260">
    <property type="entry name" value="Galactose-binding domain-like"/>
    <property type="match status" value="1"/>
</dbReference>
<evidence type="ECO:0000256" key="3">
    <source>
        <dbReference type="ARBA" id="ARBA00007186"/>
    </source>
</evidence>
<proteinExistence type="inferred from homology"/>
<name>A0A9P4JT20_9PLEO</name>
<evidence type="ECO:0000256" key="1">
    <source>
        <dbReference type="ARBA" id="ARBA00001462"/>
    </source>
</evidence>
<keyword evidence="10" id="KW-1185">Reference proteome</keyword>
<keyword evidence="7" id="KW-0325">Glycoprotein</keyword>
<keyword evidence="5" id="KW-0732">Signal</keyword>
<evidence type="ECO:0000259" key="8">
    <source>
        <dbReference type="SMART" id="SM00813"/>
    </source>
</evidence>
<dbReference type="AlphaFoldDB" id="A0A9P4JT20"/>
<organism evidence="9 10">
    <name type="scientific">Delitschia confertaspora ATCC 74209</name>
    <dbReference type="NCBI Taxonomy" id="1513339"/>
    <lineage>
        <taxon>Eukaryota</taxon>
        <taxon>Fungi</taxon>
        <taxon>Dikarya</taxon>
        <taxon>Ascomycota</taxon>
        <taxon>Pezizomycotina</taxon>
        <taxon>Dothideomycetes</taxon>
        <taxon>Pleosporomycetidae</taxon>
        <taxon>Pleosporales</taxon>
        <taxon>Delitschiaceae</taxon>
        <taxon>Delitschia</taxon>
    </lineage>
</organism>
<evidence type="ECO:0000313" key="10">
    <source>
        <dbReference type="Proteomes" id="UP000799536"/>
    </source>
</evidence>
<comment type="similarity">
    <text evidence="3">Belongs to the glycosyl hydrolase 51 family.</text>
</comment>
<dbReference type="GO" id="GO:0046556">
    <property type="term" value="F:alpha-L-arabinofuranosidase activity"/>
    <property type="evidence" value="ECO:0007669"/>
    <property type="project" value="UniProtKB-EC"/>
</dbReference>
<evidence type="ECO:0000256" key="6">
    <source>
        <dbReference type="ARBA" id="ARBA00022801"/>
    </source>
</evidence>
<dbReference type="GO" id="GO:0046373">
    <property type="term" value="P:L-arabinose metabolic process"/>
    <property type="evidence" value="ECO:0007669"/>
    <property type="project" value="InterPro"/>
</dbReference>
<dbReference type="Gene3D" id="3.20.20.80">
    <property type="entry name" value="Glycosidases"/>
    <property type="match status" value="1"/>
</dbReference>
<keyword evidence="6 9" id="KW-0378">Hydrolase</keyword>
<sequence length="620" mass="68559">MQYGIMFEDINHSGDGGIYAELVRNRAFQGNSIFPSKISPWTAVGSAQLSLQNLSQPLSAALPTSLRVTASKGTAGIANPGFWGIDVKVQKYTGSFWVKGKYDGSFTASLQSTITNETYGSVKVRSQATDREWREHKYTLVPQKAGERTNNTLVITYDASATNGHLDFNLISLFPPTYKNRPNGMRIDIMEALKALNPKFLRMPGGNNLEGNDPPYYWKWNETLGPLKDRLGYPGTWSYENTNGLGLVEYLNWCTDLGMEPVLAVWAGFYLDGPAIPESALQPYIDDALNELEFIMGDVSTPYGAMRAKLGYPKPWTIKYVEVGNEDNLGGGGTTYNAYRFQAFYDAIKAKYPHMKVFASTTDFKFAETEDAGEDYHHYSRPDFFVGQFNYFDNFTTGQKIMIGEYATVQPNVPQGGDTDWAKGRLPFPTWIGTVGEAVFLLGAERNADKVWGSAYAPLLQNLDAYQWTPDLISFTADTDKTVLSTSYHMLQLFGSNPLSKTLPVINATFDPVYYVAGLSENRNSYVLKYAIYNTTSSSSSSSSTSVPMRTTFQGVRRGAKAQLTVLEGPGNDGNAAGLAFNDIGKDIVRKTVKTLTAGRDGMFEWVGGQWSVGVLEVER</sequence>
<evidence type="ECO:0000256" key="5">
    <source>
        <dbReference type="ARBA" id="ARBA00022729"/>
    </source>
</evidence>
<evidence type="ECO:0000256" key="7">
    <source>
        <dbReference type="ARBA" id="ARBA00023180"/>
    </source>
</evidence>
<dbReference type="InterPro" id="IPR055235">
    <property type="entry name" value="ASD1_cat"/>
</dbReference>
<accession>A0A9P4JT20</accession>
<dbReference type="SUPFAM" id="SSF51445">
    <property type="entry name" value="(Trans)glycosidases"/>
    <property type="match status" value="1"/>
</dbReference>
<dbReference type="Pfam" id="PF06964">
    <property type="entry name" value="Alpha-L-AF_C"/>
    <property type="match status" value="1"/>
</dbReference>
<dbReference type="Proteomes" id="UP000799536">
    <property type="component" value="Unassembled WGS sequence"/>
</dbReference>
<dbReference type="PANTHER" id="PTHR31776">
    <property type="entry name" value="ALPHA-L-ARABINOFURANOSIDASE 1"/>
    <property type="match status" value="1"/>
</dbReference>
<gene>
    <name evidence="9" type="ORF">GQ43DRAFT_437770</name>
</gene>
<dbReference type="EC" id="3.2.1.55" evidence="4"/>
<reference evidence="9" key="1">
    <citation type="journal article" date="2020" name="Stud. Mycol.">
        <title>101 Dothideomycetes genomes: a test case for predicting lifestyles and emergence of pathogens.</title>
        <authorList>
            <person name="Haridas S."/>
            <person name="Albert R."/>
            <person name="Binder M."/>
            <person name="Bloem J."/>
            <person name="Labutti K."/>
            <person name="Salamov A."/>
            <person name="Andreopoulos B."/>
            <person name="Baker S."/>
            <person name="Barry K."/>
            <person name="Bills G."/>
            <person name="Bluhm B."/>
            <person name="Cannon C."/>
            <person name="Castanera R."/>
            <person name="Culley D."/>
            <person name="Daum C."/>
            <person name="Ezra D."/>
            <person name="Gonzalez J."/>
            <person name="Henrissat B."/>
            <person name="Kuo A."/>
            <person name="Liang C."/>
            <person name="Lipzen A."/>
            <person name="Lutzoni F."/>
            <person name="Magnuson J."/>
            <person name="Mondo S."/>
            <person name="Nolan M."/>
            <person name="Ohm R."/>
            <person name="Pangilinan J."/>
            <person name="Park H.-J."/>
            <person name="Ramirez L."/>
            <person name="Alfaro M."/>
            <person name="Sun H."/>
            <person name="Tritt A."/>
            <person name="Yoshinaga Y."/>
            <person name="Zwiers L.-H."/>
            <person name="Turgeon B."/>
            <person name="Goodwin S."/>
            <person name="Spatafora J."/>
            <person name="Crous P."/>
            <person name="Grigoriev I."/>
        </authorList>
    </citation>
    <scope>NUCLEOTIDE SEQUENCE</scope>
    <source>
        <strain evidence="9">ATCC 74209</strain>
    </source>
</reference>
<dbReference type="InterPro" id="IPR017853">
    <property type="entry name" value="GH"/>
</dbReference>
<dbReference type="InterPro" id="IPR010720">
    <property type="entry name" value="Alpha-L-AF_C"/>
</dbReference>
<dbReference type="PANTHER" id="PTHR31776:SF0">
    <property type="entry name" value="ALPHA-L-ARABINOFURANOSIDASE 1"/>
    <property type="match status" value="1"/>
</dbReference>
<feature type="domain" description="Alpha-L-arabinofuranosidase C-terminal" evidence="8">
    <location>
        <begin position="404"/>
        <end position="612"/>
    </location>
</feature>